<accession>B0KZK0</accession>
<evidence type="ECO:0000256" key="8">
    <source>
        <dbReference type="RuleBase" id="RU363034"/>
    </source>
</evidence>
<dbReference type="SUPFAM" id="SSF50494">
    <property type="entry name" value="Trypsin-like serine proteases"/>
    <property type="match status" value="1"/>
</dbReference>
<dbReference type="InterPro" id="IPR001314">
    <property type="entry name" value="Peptidase_S1A"/>
</dbReference>
<evidence type="ECO:0000256" key="1">
    <source>
        <dbReference type="ARBA" id="ARBA00007664"/>
    </source>
</evidence>
<dbReference type="InterPro" id="IPR009003">
    <property type="entry name" value="Peptidase_S1_PA"/>
</dbReference>
<organism evidence="11">
    <name type="scientific">Acarus siro</name>
    <name type="common">Flour mite</name>
    <name type="synonym">Tyroglyphus farinae</name>
    <dbReference type="NCBI Taxonomy" id="66546"/>
    <lineage>
        <taxon>Eukaryota</taxon>
        <taxon>Metazoa</taxon>
        <taxon>Ecdysozoa</taxon>
        <taxon>Arthropoda</taxon>
        <taxon>Chelicerata</taxon>
        <taxon>Arachnida</taxon>
        <taxon>Acari</taxon>
        <taxon>Acariformes</taxon>
        <taxon>Sarcoptiformes</taxon>
        <taxon>Astigmata</taxon>
        <taxon>Acaroidea</taxon>
        <taxon>Acaridae</taxon>
        <taxon>Acarinae</taxon>
        <taxon>Acarus</taxon>
    </lineage>
</organism>
<dbReference type="PROSITE" id="PS00135">
    <property type="entry name" value="TRYPSIN_SER"/>
    <property type="match status" value="1"/>
</dbReference>
<proteinExistence type="evidence at transcript level"/>
<keyword evidence="6" id="KW-0865">Zymogen</keyword>
<feature type="signal peptide" evidence="9">
    <location>
        <begin position="1"/>
        <end position="15"/>
    </location>
</feature>
<dbReference type="PANTHER" id="PTHR24276">
    <property type="entry name" value="POLYSERASE-RELATED"/>
    <property type="match status" value="1"/>
</dbReference>
<dbReference type="GO" id="GO:0006508">
    <property type="term" value="P:proteolysis"/>
    <property type="evidence" value="ECO:0007669"/>
    <property type="project" value="UniProtKB-KW"/>
</dbReference>
<dbReference type="AlphaFoldDB" id="B0KZK0"/>
<dbReference type="SMART" id="SM00020">
    <property type="entry name" value="Tryp_SPc"/>
    <property type="match status" value="1"/>
</dbReference>
<evidence type="ECO:0000256" key="7">
    <source>
        <dbReference type="ARBA" id="ARBA00023157"/>
    </source>
</evidence>
<dbReference type="MEROPS" id="S01.234"/>
<evidence type="ECO:0000256" key="9">
    <source>
        <dbReference type="SAM" id="SignalP"/>
    </source>
</evidence>
<sequence length="263" mass="27386">MKFALLLCLVRLAMAGPLNKSFNKFGVNLSKIGGEYIVGGSPATAGQAPYQVSLQQSRHFCGGTIVSKDWIVTAAHCVDGLSASALKIRYNTLSHNSGGSLVQAAQIISHEKYDSYNIDHDIAIIKLATSLTLEQTNAKSVPLTSQGNDPADGASAIISGWGSTREGGAGSTALQIVTVPIVSRAQCNTNYGSGQITENMFCAGLAAGGKDACQGDSGGPVIVNGELVGAVSWGRGCARPNYPGVYTRVGNYLTWMKEKGLTV</sequence>
<feature type="domain" description="Peptidase S1" evidence="10">
    <location>
        <begin position="37"/>
        <end position="261"/>
    </location>
</feature>
<evidence type="ECO:0000256" key="5">
    <source>
        <dbReference type="ARBA" id="ARBA00022825"/>
    </source>
</evidence>
<evidence type="ECO:0000256" key="4">
    <source>
        <dbReference type="ARBA" id="ARBA00022801"/>
    </source>
</evidence>
<dbReference type="FunFam" id="2.40.10.10:FF:000077">
    <property type="entry name" value="Predicted protein"/>
    <property type="match status" value="1"/>
</dbReference>
<keyword evidence="7" id="KW-1015">Disulfide bond</keyword>
<dbReference type="PRINTS" id="PR00722">
    <property type="entry name" value="CHYMOTRYPSIN"/>
</dbReference>
<protein>
    <submittedName>
        <fullName evidence="11">Allergen Aca s 3</fullName>
    </submittedName>
</protein>
<name>B0KZK0_ACASI</name>
<keyword evidence="5 8" id="KW-0720">Serine protease</keyword>
<dbReference type="InterPro" id="IPR033116">
    <property type="entry name" value="TRYPSIN_SER"/>
</dbReference>
<keyword evidence="2 8" id="KW-0645">Protease</keyword>
<dbReference type="CDD" id="cd00190">
    <property type="entry name" value="Tryp_SPc"/>
    <property type="match status" value="1"/>
</dbReference>
<evidence type="ECO:0000259" key="10">
    <source>
        <dbReference type="PROSITE" id="PS50240"/>
    </source>
</evidence>
<evidence type="ECO:0000256" key="6">
    <source>
        <dbReference type="ARBA" id="ARBA00023145"/>
    </source>
</evidence>
<dbReference type="InterPro" id="IPR001254">
    <property type="entry name" value="Trypsin_dom"/>
</dbReference>
<dbReference type="Pfam" id="PF00089">
    <property type="entry name" value="Trypsin"/>
    <property type="match status" value="1"/>
</dbReference>
<dbReference type="Gene3D" id="2.40.10.10">
    <property type="entry name" value="Trypsin-like serine proteases"/>
    <property type="match status" value="1"/>
</dbReference>
<feature type="chain" id="PRO_5012994333" evidence="9">
    <location>
        <begin position="16"/>
        <end position="263"/>
    </location>
</feature>
<dbReference type="PROSITE" id="PS50240">
    <property type="entry name" value="TRYPSIN_DOM"/>
    <property type="match status" value="1"/>
</dbReference>
<dbReference type="InterPro" id="IPR018114">
    <property type="entry name" value="TRYPSIN_HIS"/>
</dbReference>
<comment type="similarity">
    <text evidence="1">Belongs to the peptidase S1 family.</text>
</comment>
<evidence type="ECO:0000256" key="3">
    <source>
        <dbReference type="ARBA" id="ARBA00022729"/>
    </source>
</evidence>
<reference evidence="11" key="1">
    <citation type="submission" date="2006-08" db="EMBL/GenBank/DDBJ databases">
        <title>Isolation and characterization of group 3 allergen from Acarus siro.</title>
        <authorList>
            <person name="Tan C.L."/>
            <person name="Chew F.T."/>
        </authorList>
    </citation>
    <scope>NUCLEOTIDE SEQUENCE</scope>
</reference>
<dbReference type="GO" id="GO:0005576">
    <property type="term" value="C:extracellular region"/>
    <property type="evidence" value="ECO:0007669"/>
    <property type="project" value="UniProtKB-ARBA"/>
</dbReference>
<evidence type="ECO:0000256" key="2">
    <source>
        <dbReference type="ARBA" id="ARBA00022670"/>
    </source>
</evidence>
<keyword evidence="4 8" id="KW-0378">Hydrolase</keyword>
<dbReference type="InterPro" id="IPR043504">
    <property type="entry name" value="Peptidase_S1_PA_chymotrypsin"/>
</dbReference>
<dbReference type="PROSITE" id="PS00134">
    <property type="entry name" value="TRYPSIN_HIS"/>
    <property type="match status" value="1"/>
</dbReference>
<dbReference type="InterPro" id="IPR050430">
    <property type="entry name" value="Peptidase_S1"/>
</dbReference>
<dbReference type="GO" id="GO:0004252">
    <property type="term" value="F:serine-type endopeptidase activity"/>
    <property type="evidence" value="ECO:0007669"/>
    <property type="project" value="InterPro"/>
</dbReference>
<dbReference type="PANTHER" id="PTHR24276:SF98">
    <property type="entry name" value="FI18310P1-RELATED"/>
    <property type="match status" value="1"/>
</dbReference>
<dbReference type="EMBL" id="DQ979806">
    <property type="protein sequence ID" value="ABL09311.1"/>
    <property type="molecule type" value="mRNA"/>
</dbReference>
<evidence type="ECO:0000313" key="11">
    <source>
        <dbReference type="EMBL" id="ABL09311.1"/>
    </source>
</evidence>
<keyword evidence="3 9" id="KW-0732">Signal</keyword>